<evidence type="ECO:0000256" key="3">
    <source>
        <dbReference type="SAM" id="SignalP"/>
    </source>
</evidence>
<dbReference type="Gene3D" id="2.60.40.380">
    <property type="entry name" value="Purple acid phosphatase-like, N-terminal"/>
    <property type="match status" value="1"/>
</dbReference>
<evidence type="ECO:0000313" key="6">
    <source>
        <dbReference type="EMBL" id="GGB74626.1"/>
    </source>
</evidence>
<proteinExistence type="predicted"/>
<evidence type="ECO:0000256" key="1">
    <source>
        <dbReference type="ARBA" id="ARBA00022729"/>
    </source>
</evidence>
<feature type="domain" description="Purple acid phosphatase N-terminal" evidence="5">
    <location>
        <begin position="41"/>
        <end position="154"/>
    </location>
</feature>
<comment type="caution">
    <text evidence="6">The sequence shown here is derived from an EMBL/GenBank/DDBJ whole genome shotgun (WGS) entry which is preliminary data.</text>
</comment>
<dbReference type="Pfam" id="PF16656">
    <property type="entry name" value="Pur_ac_phosph_N"/>
    <property type="match status" value="1"/>
</dbReference>
<dbReference type="InterPro" id="IPR015914">
    <property type="entry name" value="PAPs_N"/>
</dbReference>
<reference evidence="7" key="1">
    <citation type="journal article" date="2019" name="Int. J. Syst. Evol. Microbiol.">
        <title>The Global Catalogue of Microorganisms (GCM) 10K type strain sequencing project: providing services to taxonomists for standard genome sequencing and annotation.</title>
        <authorList>
            <consortium name="The Broad Institute Genomics Platform"/>
            <consortium name="The Broad Institute Genome Sequencing Center for Infectious Disease"/>
            <person name="Wu L."/>
            <person name="Ma J."/>
        </authorList>
    </citation>
    <scope>NUCLEOTIDE SEQUENCE [LARGE SCALE GENOMIC DNA]</scope>
    <source>
        <strain evidence="7">CGMCC 1.12851</strain>
    </source>
</reference>
<gene>
    <name evidence="6" type="ORF">GCM10010833_32310</name>
</gene>
<dbReference type="RefSeq" id="WP_376857119.1">
    <property type="nucleotide sequence ID" value="NZ_JBHRVH010000001.1"/>
</dbReference>
<name>A0ABQ1JQ06_9SPHN</name>
<feature type="region of interest" description="Disordered" evidence="2">
    <location>
        <begin position="459"/>
        <end position="481"/>
    </location>
</feature>
<evidence type="ECO:0000259" key="5">
    <source>
        <dbReference type="Pfam" id="PF16656"/>
    </source>
</evidence>
<feature type="compositionally biased region" description="Basic and acidic residues" evidence="2">
    <location>
        <begin position="459"/>
        <end position="471"/>
    </location>
</feature>
<keyword evidence="7" id="KW-1185">Reference proteome</keyword>
<evidence type="ECO:0000313" key="7">
    <source>
        <dbReference type="Proteomes" id="UP000614261"/>
    </source>
</evidence>
<dbReference type="SUPFAM" id="SSF49363">
    <property type="entry name" value="Purple acid phosphatase, N-terminal domain"/>
    <property type="match status" value="1"/>
</dbReference>
<dbReference type="Pfam" id="PF00149">
    <property type="entry name" value="Metallophos"/>
    <property type="match status" value="1"/>
</dbReference>
<dbReference type="SUPFAM" id="SSF56300">
    <property type="entry name" value="Metallo-dependent phosphatases"/>
    <property type="match status" value="1"/>
</dbReference>
<dbReference type="InterPro" id="IPR029052">
    <property type="entry name" value="Metallo-depent_PP-like"/>
</dbReference>
<dbReference type="EMBL" id="BMGD01000006">
    <property type="protein sequence ID" value="GGB74626.1"/>
    <property type="molecule type" value="Genomic_DNA"/>
</dbReference>
<feature type="signal peptide" evidence="3">
    <location>
        <begin position="1"/>
        <end position="24"/>
    </location>
</feature>
<dbReference type="InterPro" id="IPR008963">
    <property type="entry name" value="Purple_acid_Pase-like_N"/>
</dbReference>
<protein>
    <submittedName>
        <fullName evidence="6">Phosphoesterase</fullName>
    </submittedName>
</protein>
<dbReference type="Proteomes" id="UP000614261">
    <property type="component" value="Unassembled WGS sequence"/>
</dbReference>
<feature type="domain" description="Calcineurin-like phosphoesterase" evidence="4">
    <location>
        <begin position="162"/>
        <end position="357"/>
    </location>
</feature>
<keyword evidence="1 3" id="KW-0732">Signal</keyword>
<dbReference type="PANTHER" id="PTHR22953:SF153">
    <property type="entry name" value="PURPLE ACID PHOSPHATASE"/>
    <property type="match status" value="1"/>
</dbReference>
<dbReference type="InterPro" id="IPR004843">
    <property type="entry name" value="Calcineurin-like_PHP"/>
</dbReference>
<feature type="chain" id="PRO_5045746977" evidence="3">
    <location>
        <begin position="25"/>
        <end position="481"/>
    </location>
</feature>
<accession>A0ABQ1JQ06</accession>
<sequence>MVRNTALAGLMAVALAMSAGPLFAHDGDHKTPPWQDASVWPDRVIATFEADPATSLAVSWRTVASVTAARAEITLATPDARIDLAARSVQAQTERVELDKAMFGDTAIAIEANGTLPAVAYHSVRFDDLQPDTLYAYRVMGADGHWSEWFQTRTAPKSRPFRFVYMGDAQNGVLSLWSRTIRAAFQAAPDARFMLHAGDLVNRASRDAEWAEWFKAGSFIHAMVPAIPVAGNHEYDQTAPGEGDRMKLLSHLWRPQFRLPVDPSLPGEVHETAYVVKYSADLDVFVLDTNQRDMAPQAQWLDANLKASKARWRIVTMHHPVFSSGGDRDSPKLRDLVLPILLRHNVDLVLQGHDHTYARGLLDAGIQEPRRRGFVVGDSLTTMFVNSVSGPKQYQFRKQGWDDYAPTGVKLERQGENGQFFQVIGIDGDRLSYTAYTTDGEAYDHVELEKRGSTKRLIENDKDAPPTRRFDNSLPYKGPNF</sequence>
<evidence type="ECO:0000259" key="4">
    <source>
        <dbReference type="Pfam" id="PF00149"/>
    </source>
</evidence>
<evidence type="ECO:0000256" key="2">
    <source>
        <dbReference type="SAM" id="MobiDB-lite"/>
    </source>
</evidence>
<dbReference type="InterPro" id="IPR039331">
    <property type="entry name" value="PAPs-like"/>
</dbReference>
<dbReference type="PANTHER" id="PTHR22953">
    <property type="entry name" value="ACID PHOSPHATASE RELATED"/>
    <property type="match status" value="1"/>
</dbReference>
<organism evidence="6 7">
    <name type="scientific">Blastomonas aquatica</name>
    <dbReference type="NCBI Taxonomy" id="1510276"/>
    <lineage>
        <taxon>Bacteria</taxon>
        <taxon>Pseudomonadati</taxon>
        <taxon>Pseudomonadota</taxon>
        <taxon>Alphaproteobacteria</taxon>
        <taxon>Sphingomonadales</taxon>
        <taxon>Sphingomonadaceae</taxon>
        <taxon>Blastomonas</taxon>
    </lineage>
</organism>
<dbReference type="Gene3D" id="3.60.21.10">
    <property type="match status" value="1"/>
</dbReference>